<organism evidence="2 3">
    <name type="scientific">Kroppenstedtia eburnea</name>
    <dbReference type="NCBI Taxonomy" id="714067"/>
    <lineage>
        <taxon>Bacteria</taxon>
        <taxon>Bacillati</taxon>
        <taxon>Bacillota</taxon>
        <taxon>Bacilli</taxon>
        <taxon>Bacillales</taxon>
        <taxon>Thermoactinomycetaceae</taxon>
        <taxon>Kroppenstedtia</taxon>
    </lineage>
</organism>
<reference evidence="3" key="1">
    <citation type="submission" date="2017-01" db="EMBL/GenBank/DDBJ databases">
        <authorList>
            <person name="Varghese N."/>
            <person name="Submissions S."/>
        </authorList>
    </citation>
    <scope>NUCLEOTIDE SEQUENCE [LARGE SCALE GENOMIC DNA]</scope>
    <source>
        <strain evidence="3">DSM 45196</strain>
    </source>
</reference>
<evidence type="ECO:0000256" key="1">
    <source>
        <dbReference type="SAM" id="MobiDB-lite"/>
    </source>
</evidence>
<dbReference type="Proteomes" id="UP000186795">
    <property type="component" value="Unassembled WGS sequence"/>
</dbReference>
<proteinExistence type="predicted"/>
<dbReference type="EMBL" id="FTOD01000009">
    <property type="protein sequence ID" value="SIS99543.1"/>
    <property type="molecule type" value="Genomic_DNA"/>
</dbReference>
<protein>
    <submittedName>
        <fullName evidence="2">Uncharacterized protein</fullName>
    </submittedName>
</protein>
<name>A0A1N7NMB9_9BACL</name>
<accession>A0A1N7NMB9</accession>
<keyword evidence="3" id="KW-1185">Reference proteome</keyword>
<evidence type="ECO:0000313" key="2">
    <source>
        <dbReference type="EMBL" id="SIS99543.1"/>
    </source>
</evidence>
<feature type="compositionally biased region" description="Polar residues" evidence="1">
    <location>
        <begin position="32"/>
        <end position="42"/>
    </location>
</feature>
<dbReference type="AlphaFoldDB" id="A0A1N7NMB9"/>
<feature type="region of interest" description="Disordered" evidence="1">
    <location>
        <begin position="19"/>
        <end position="42"/>
    </location>
</feature>
<sequence>MDDLYFWKKYDKITVGTPLHNRGGNLRWQKNGKVQSPSKETL</sequence>
<gene>
    <name evidence="2" type="ORF">SAMN05421790_109106</name>
</gene>
<evidence type="ECO:0000313" key="3">
    <source>
        <dbReference type="Proteomes" id="UP000186795"/>
    </source>
</evidence>